<protein>
    <recommendedName>
        <fullName evidence="2">MATH domain-containing protein</fullName>
    </recommendedName>
</protein>
<dbReference type="EMBL" id="HBEF01024621">
    <property type="protein sequence ID" value="CAD8343117.1"/>
    <property type="molecule type" value="Transcribed_RNA"/>
</dbReference>
<dbReference type="CDD" id="cd00121">
    <property type="entry name" value="MATH"/>
    <property type="match status" value="1"/>
</dbReference>
<accession>A0A7R9ZT68</accession>
<gene>
    <name evidence="3" type="ORF">CAUS1442_LOCUS15252</name>
</gene>
<keyword evidence="1" id="KW-0732">Signal</keyword>
<dbReference type="Pfam" id="PF22486">
    <property type="entry name" value="MATH_2"/>
    <property type="match status" value="1"/>
</dbReference>
<dbReference type="InterPro" id="IPR002083">
    <property type="entry name" value="MATH/TRAF_dom"/>
</dbReference>
<dbReference type="PROSITE" id="PS50144">
    <property type="entry name" value="MATH"/>
    <property type="match status" value="1"/>
</dbReference>
<feature type="signal peptide" evidence="1">
    <location>
        <begin position="1"/>
        <end position="35"/>
    </location>
</feature>
<sequence length="255" mass="28704">MNQPQAPQLVGLQISLSILIALRPGLVATWAYASAQEKAEETGIKPGECWIIAPLHQPRHSQHKMETRTSLKLHCPSMCRQQTFLASIFSRNTYSPTILTGTRSSEKKMSNGAVDVGNPSADYAPRKVVHVHFHNFCRLSAVPNKQVNSETFYFQGLEWYLLMYPGGQNKDKTSNEESHIGVYLLPSTNSWTQDATCTIKFTIAITKMDATWKSGWRTFSKNGYGRGWDEFAKRKNVLDNGRNNDTLTFKVTLEG</sequence>
<reference evidence="3" key="1">
    <citation type="submission" date="2021-01" db="EMBL/GenBank/DDBJ databases">
        <authorList>
            <person name="Corre E."/>
            <person name="Pelletier E."/>
            <person name="Niang G."/>
            <person name="Scheremetjew M."/>
            <person name="Finn R."/>
            <person name="Kale V."/>
            <person name="Holt S."/>
            <person name="Cochrane G."/>
            <person name="Meng A."/>
            <person name="Brown T."/>
            <person name="Cohen L."/>
        </authorList>
    </citation>
    <scope>NUCLEOTIDE SEQUENCE</scope>
    <source>
        <strain evidence="3">CCMP3328</strain>
    </source>
</reference>
<evidence type="ECO:0000256" key="1">
    <source>
        <dbReference type="SAM" id="SignalP"/>
    </source>
</evidence>
<evidence type="ECO:0000313" key="3">
    <source>
        <dbReference type="EMBL" id="CAD8343117.1"/>
    </source>
</evidence>
<dbReference type="SUPFAM" id="SSF49599">
    <property type="entry name" value="TRAF domain-like"/>
    <property type="match status" value="1"/>
</dbReference>
<feature type="domain" description="MATH" evidence="2">
    <location>
        <begin position="126"/>
        <end position="253"/>
    </location>
</feature>
<dbReference type="Gene3D" id="2.60.210.10">
    <property type="entry name" value="Apoptosis, Tumor Necrosis Factor Receptor Associated Protein 2, Chain A"/>
    <property type="match status" value="1"/>
</dbReference>
<evidence type="ECO:0000259" key="2">
    <source>
        <dbReference type="PROSITE" id="PS50144"/>
    </source>
</evidence>
<name>A0A7R9ZT68_9STRA</name>
<organism evidence="3">
    <name type="scientific">Craspedostauros australis</name>
    <dbReference type="NCBI Taxonomy" id="1486917"/>
    <lineage>
        <taxon>Eukaryota</taxon>
        <taxon>Sar</taxon>
        <taxon>Stramenopiles</taxon>
        <taxon>Ochrophyta</taxon>
        <taxon>Bacillariophyta</taxon>
        <taxon>Bacillariophyceae</taxon>
        <taxon>Bacillariophycidae</taxon>
        <taxon>Naviculales</taxon>
        <taxon>Naviculaceae</taxon>
        <taxon>Craspedostauros</taxon>
    </lineage>
</organism>
<dbReference type="AlphaFoldDB" id="A0A7R9ZT68"/>
<feature type="chain" id="PRO_5030723266" description="MATH domain-containing protein" evidence="1">
    <location>
        <begin position="36"/>
        <end position="255"/>
    </location>
</feature>
<dbReference type="InterPro" id="IPR008974">
    <property type="entry name" value="TRAF-like"/>
</dbReference>
<proteinExistence type="predicted"/>